<dbReference type="FunFam" id="3.40.50.1240:FF:000027">
    <property type="entry name" value="3-phytase A"/>
    <property type="match status" value="1"/>
</dbReference>
<comment type="catalytic activity">
    <reaction evidence="12">
        <text>1D-myo-inositol 1,2-bisphosphate + H2O = 1D-myo-inositol 2-phosphate + phosphate</text>
        <dbReference type="Rhea" id="RHEA:77135"/>
        <dbReference type="ChEBI" id="CHEBI:15377"/>
        <dbReference type="ChEBI" id="CHEBI:43474"/>
        <dbReference type="ChEBI" id="CHEBI:84142"/>
        <dbReference type="ChEBI" id="CHEBI:195539"/>
    </reaction>
    <physiologicalReaction direction="left-to-right" evidence="12">
        <dbReference type="Rhea" id="RHEA:77136"/>
    </physiologicalReaction>
</comment>
<keyword evidence="5" id="KW-0964">Secreted</keyword>
<sequence length="471" mass="52445">MGIWSVLFVAFYCLSSLSEGVLVPRDTPCNTVDNGYQCYSNTSHLWGQYSPYFSLADESAISADIPRGCEVTFVQMLSRHGARFPTSSKGKDYKALVEGIQQNATKLAGKYAFLRDYEYNMGEDDLTGFGENELVDSGLKFYERYESLARNSVPFIRASGQDRVIASAEKFSDGFEQAKSGGKRARKGQERAKIDVIIPEGDTFNDTLNHGTCTKFEETKPGDEAEDTFVETFTSAIRKRLEADMPGVSLTNKDVVHLMDLCPFDTISATSDAKELSPFCDLFTEEEWENYNYAKSVEKYYGYGAGNSLGPTQGIGFVNELIARLTRSPVIDHTSTNHTLDDNPKTFPLDRALYADFGHDNPMTSTFFALGLYNNTKPLPKTSIQDVDESGGYSAAWTVPFAARMYFEMMQCRTGEGRWEIGQPLVRALVNDQVVRLSGCDGDELGRCQLDDFVEGLTFVRSGGNWDECFS</sequence>
<dbReference type="OrthoDB" id="6509975at2759"/>
<reference evidence="22" key="1">
    <citation type="submission" date="2017-02" db="EMBL/GenBank/DDBJ databases">
        <authorList>
            <person name="Tafer H."/>
            <person name="Lopandic K."/>
        </authorList>
    </citation>
    <scope>NUCLEOTIDE SEQUENCE [LARGE SCALE GENOMIC DNA]</scope>
    <source>
        <strain evidence="22">CBS 366.77</strain>
    </source>
</reference>
<dbReference type="PIRSF" id="PIRSF000894">
    <property type="entry name" value="Acid_phosphatase"/>
    <property type="match status" value="1"/>
</dbReference>
<organism evidence="21 22">
    <name type="scientific">Aspergillus sclerotialis</name>
    <dbReference type="NCBI Taxonomy" id="2070753"/>
    <lineage>
        <taxon>Eukaryota</taxon>
        <taxon>Fungi</taxon>
        <taxon>Dikarya</taxon>
        <taxon>Ascomycota</taxon>
        <taxon>Pezizomycotina</taxon>
        <taxon>Eurotiomycetes</taxon>
        <taxon>Eurotiomycetidae</taxon>
        <taxon>Eurotiales</taxon>
        <taxon>Aspergillaceae</taxon>
        <taxon>Aspergillus</taxon>
        <taxon>Aspergillus subgen. Polypaecilum</taxon>
    </lineage>
</organism>
<dbReference type="GO" id="GO:0003993">
    <property type="term" value="F:acid phosphatase activity"/>
    <property type="evidence" value="ECO:0007669"/>
    <property type="project" value="TreeGrafter"/>
</dbReference>
<evidence type="ECO:0000256" key="19">
    <source>
        <dbReference type="PIRSR" id="PIRSR000894-2"/>
    </source>
</evidence>
<evidence type="ECO:0000256" key="10">
    <source>
        <dbReference type="ARBA" id="ARBA00042300"/>
    </source>
</evidence>
<dbReference type="PANTHER" id="PTHR20963">
    <property type="entry name" value="MULTIPLE INOSITOL POLYPHOSPHATE PHOSPHATASE-RELATED"/>
    <property type="match status" value="1"/>
</dbReference>
<dbReference type="AlphaFoldDB" id="A0A3A2ZC54"/>
<dbReference type="InterPro" id="IPR029033">
    <property type="entry name" value="His_PPase_superfam"/>
</dbReference>
<dbReference type="EMBL" id="MVGC01000329">
    <property type="protein sequence ID" value="RJE20200.1"/>
    <property type="molecule type" value="Genomic_DNA"/>
</dbReference>
<dbReference type="Proteomes" id="UP000266188">
    <property type="component" value="Unassembled WGS sequence"/>
</dbReference>
<evidence type="ECO:0000313" key="22">
    <source>
        <dbReference type="Proteomes" id="UP000266188"/>
    </source>
</evidence>
<dbReference type="GO" id="GO:0016158">
    <property type="term" value="F:inositol hexakisphosphate 3-phosphatase activity"/>
    <property type="evidence" value="ECO:0007669"/>
    <property type="project" value="UniProtKB-EC"/>
</dbReference>
<dbReference type="CDD" id="cd07061">
    <property type="entry name" value="HP_HAP_like"/>
    <property type="match status" value="1"/>
</dbReference>
<comment type="catalytic activity">
    <reaction evidence="15">
        <text>1D-myo-inositol hexakisphosphate + H2O = 1D-myo-inositol 1,2,4,5,6-pentakisphosphate + phosphate</text>
        <dbReference type="Rhea" id="RHEA:16989"/>
        <dbReference type="ChEBI" id="CHEBI:15377"/>
        <dbReference type="ChEBI" id="CHEBI:43474"/>
        <dbReference type="ChEBI" id="CHEBI:57798"/>
        <dbReference type="ChEBI" id="CHEBI:58130"/>
        <dbReference type="EC" id="3.1.3.8"/>
    </reaction>
    <physiologicalReaction direction="left-to-right" evidence="15">
        <dbReference type="Rhea" id="RHEA:16990"/>
    </physiologicalReaction>
</comment>
<comment type="subunit">
    <text evidence="3">Monomer.</text>
</comment>
<comment type="caution">
    <text evidence="21">The sequence shown here is derived from an EMBL/GenBank/DDBJ whole genome shotgun (WGS) entry which is preliminary data.</text>
</comment>
<evidence type="ECO:0000256" key="11">
    <source>
        <dbReference type="ARBA" id="ARBA00043670"/>
    </source>
</evidence>
<dbReference type="STRING" id="2070753.A0A3A2ZC54"/>
<comment type="similarity">
    <text evidence="2">Belongs to the histidine acid phosphatase family.</text>
</comment>
<feature type="disulfide bond" evidence="19">
    <location>
        <begin position="69"/>
        <end position="412"/>
    </location>
</feature>
<feature type="active site" description="Proton donor" evidence="18">
    <location>
        <position position="360"/>
    </location>
</feature>
<evidence type="ECO:0000256" key="17">
    <source>
        <dbReference type="ARBA" id="ARBA00044262"/>
    </source>
</evidence>
<evidence type="ECO:0000256" key="18">
    <source>
        <dbReference type="PIRSR" id="PIRSR000894-1"/>
    </source>
</evidence>
<evidence type="ECO:0000256" key="5">
    <source>
        <dbReference type="ARBA" id="ARBA00022525"/>
    </source>
</evidence>
<accession>A0A3A2ZC54</accession>
<evidence type="ECO:0000256" key="3">
    <source>
        <dbReference type="ARBA" id="ARBA00011245"/>
    </source>
</evidence>
<evidence type="ECO:0000256" key="2">
    <source>
        <dbReference type="ARBA" id="ARBA00005375"/>
    </source>
</evidence>
<feature type="signal peptide" evidence="20">
    <location>
        <begin position="1"/>
        <end position="20"/>
    </location>
</feature>
<feature type="disulfide bond" evidence="19">
    <location>
        <begin position="440"/>
        <end position="448"/>
    </location>
</feature>
<name>A0A3A2ZC54_9EURO</name>
<dbReference type="PROSITE" id="PS00616">
    <property type="entry name" value="HIS_ACID_PHOSPHAT_1"/>
    <property type="match status" value="1"/>
</dbReference>
<comment type="catalytic activity">
    <reaction evidence="14">
        <text>1D-myo-inositol 1,2,4,5,6-pentakisphosphate + H2O = 1D-myo-inositol 1,2,5,6-tetrakisphosphate + phosphate</text>
        <dbReference type="Rhea" id="RHEA:77115"/>
        <dbReference type="ChEBI" id="CHEBI:15377"/>
        <dbReference type="ChEBI" id="CHEBI:43474"/>
        <dbReference type="ChEBI" id="CHEBI:57798"/>
        <dbReference type="ChEBI" id="CHEBI:195535"/>
    </reaction>
    <physiologicalReaction direction="left-to-right" evidence="14">
        <dbReference type="Rhea" id="RHEA:77116"/>
    </physiologicalReaction>
</comment>
<evidence type="ECO:0000256" key="7">
    <source>
        <dbReference type="ARBA" id="ARBA00023157"/>
    </source>
</evidence>
<dbReference type="EC" id="3.1.3.8" evidence="4"/>
<dbReference type="InterPro" id="IPR033379">
    <property type="entry name" value="Acid_Pase_AS"/>
</dbReference>
<gene>
    <name evidence="21" type="ORF">PHISCL_07460</name>
</gene>
<keyword evidence="7 19" id="KW-1015">Disulfide bond</keyword>
<evidence type="ECO:0000256" key="1">
    <source>
        <dbReference type="ARBA" id="ARBA00004613"/>
    </source>
</evidence>
<feature type="disulfide bond" evidence="19">
    <location>
        <begin position="29"/>
        <end position="38"/>
    </location>
</feature>
<dbReference type="GO" id="GO:0005576">
    <property type="term" value="C:extracellular region"/>
    <property type="evidence" value="ECO:0007669"/>
    <property type="project" value="UniProtKB-SubCell"/>
</dbReference>
<dbReference type="Gene3D" id="3.40.50.1240">
    <property type="entry name" value="Phosphoglycerate mutase-like"/>
    <property type="match status" value="1"/>
</dbReference>
<proteinExistence type="inferred from homology"/>
<keyword evidence="6" id="KW-0378">Hydrolase</keyword>
<protein>
    <recommendedName>
        <fullName evidence="16">Phytase A</fullName>
        <ecNumber evidence="4">3.1.3.8</ecNumber>
    </recommendedName>
    <alternativeName>
        <fullName evidence="17">Histidine acid phosphatase phyA</fullName>
    </alternativeName>
    <alternativeName>
        <fullName evidence="10">Myo-inositol hexakisphosphate phosphohydrolase A</fullName>
    </alternativeName>
    <alternativeName>
        <fullName evidence="9">Myo-inositol-hexaphosphate 3-phosphohydrolase A</fullName>
    </alternativeName>
</protein>
<evidence type="ECO:0000313" key="21">
    <source>
        <dbReference type="EMBL" id="RJE20200.1"/>
    </source>
</evidence>
<dbReference type="PANTHER" id="PTHR20963:SF24">
    <property type="entry name" value="3-PHYTASE B"/>
    <property type="match status" value="1"/>
</dbReference>
<evidence type="ECO:0000256" key="14">
    <source>
        <dbReference type="ARBA" id="ARBA00043748"/>
    </source>
</evidence>
<comment type="catalytic activity">
    <reaction evidence="11">
        <text>1D-myo-inositol 1,2,5,6-tetrakisphosphate + H2O = 1D-myo-inositol 1,2,6-trisphosphate + phosphate</text>
        <dbReference type="Rhea" id="RHEA:77119"/>
        <dbReference type="ChEBI" id="CHEBI:15377"/>
        <dbReference type="ChEBI" id="CHEBI:43474"/>
        <dbReference type="ChEBI" id="CHEBI:195535"/>
        <dbReference type="ChEBI" id="CHEBI:195537"/>
    </reaction>
    <physiologicalReaction direction="left-to-right" evidence="11">
        <dbReference type="Rhea" id="RHEA:77120"/>
    </physiologicalReaction>
</comment>
<comment type="subcellular location">
    <subcellularLocation>
        <location evidence="1">Secreted</location>
    </subcellularLocation>
</comment>
<dbReference type="InterPro" id="IPR016274">
    <property type="entry name" value="Histidine_acid_Pase_euk"/>
</dbReference>
<feature type="active site" description="Nucleophile" evidence="18">
    <location>
        <position position="80"/>
    </location>
</feature>
<dbReference type="Pfam" id="PF00328">
    <property type="entry name" value="His_Phos_2"/>
    <property type="match status" value="1"/>
</dbReference>
<evidence type="ECO:0000256" key="15">
    <source>
        <dbReference type="ARBA" id="ARBA00043788"/>
    </source>
</evidence>
<feature type="disulfide bond" evidence="19">
    <location>
        <begin position="262"/>
        <end position="280"/>
    </location>
</feature>
<evidence type="ECO:0000256" key="9">
    <source>
        <dbReference type="ARBA" id="ARBA00041857"/>
    </source>
</evidence>
<evidence type="ECO:0000256" key="13">
    <source>
        <dbReference type="ARBA" id="ARBA00043721"/>
    </source>
</evidence>
<evidence type="ECO:0000256" key="16">
    <source>
        <dbReference type="ARBA" id="ARBA00044106"/>
    </source>
</evidence>
<evidence type="ECO:0000256" key="12">
    <source>
        <dbReference type="ARBA" id="ARBA00043675"/>
    </source>
</evidence>
<feature type="disulfide bond" evidence="19">
    <location>
        <begin position="213"/>
        <end position="469"/>
    </location>
</feature>
<feature type="chain" id="PRO_5017195433" description="Phytase A" evidence="20">
    <location>
        <begin position="21"/>
        <end position="471"/>
    </location>
</feature>
<evidence type="ECO:0000256" key="8">
    <source>
        <dbReference type="ARBA" id="ARBA00023180"/>
    </source>
</evidence>
<evidence type="ECO:0000256" key="20">
    <source>
        <dbReference type="SAM" id="SignalP"/>
    </source>
</evidence>
<comment type="catalytic activity">
    <reaction evidence="13">
        <text>1D-myo-inositol 1,2,6-trisphosphate + H2O = 1D-myo-inositol 1,2-bisphosphate + phosphate</text>
        <dbReference type="Rhea" id="RHEA:77131"/>
        <dbReference type="ChEBI" id="CHEBI:15377"/>
        <dbReference type="ChEBI" id="CHEBI:43474"/>
        <dbReference type="ChEBI" id="CHEBI:195537"/>
        <dbReference type="ChEBI" id="CHEBI:195539"/>
    </reaction>
    <physiologicalReaction direction="left-to-right" evidence="13">
        <dbReference type="Rhea" id="RHEA:77132"/>
    </physiologicalReaction>
</comment>
<dbReference type="SUPFAM" id="SSF53254">
    <property type="entry name" value="Phosphoglycerate mutase-like"/>
    <property type="match status" value="1"/>
</dbReference>
<keyword evidence="8" id="KW-0325">Glycoprotein</keyword>
<dbReference type="InterPro" id="IPR000560">
    <property type="entry name" value="His_Pase_clade-2"/>
</dbReference>
<keyword evidence="22" id="KW-1185">Reference proteome</keyword>
<keyword evidence="20" id="KW-0732">Signal</keyword>
<evidence type="ECO:0000256" key="6">
    <source>
        <dbReference type="ARBA" id="ARBA00022801"/>
    </source>
</evidence>
<evidence type="ECO:0000256" key="4">
    <source>
        <dbReference type="ARBA" id="ARBA00012632"/>
    </source>
</evidence>